<feature type="repeat" description="ANK" evidence="3">
    <location>
        <begin position="101"/>
        <end position="137"/>
    </location>
</feature>
<evidence type="ECO:0000313" key="6">
    <source>
        <dbReference type="Proteomes" id="UP001212997"/>
    </source>
</evidence>
<dbReference type="SUPFAM" id="SSF48403">
    <property type="entry name" value="Ankyrin repeat"/>
    <property type="match status" value="1"/>
</dbReference>
<dbReference type="Gene3D" id="1.25.40.20">
    <property type="entry name" value="Ankyrin repeat-containing domain"/>
    <property type="match status" value="1"/>
</dbReference>
<organism evidence="5 6">
    <name type="scientific">Meripilus lineatus</name>
    <dbReference type="NCBI Taxonomy" id="2056292"/>
    <lineage>
        <taxon>Eukaryota</taxon>
        <taxon>Fungi</taxon>
        <taxon>Dikarya</taxon>
        <taxon>Basidiomycota</taxon>
        <taxon>Agaricomycotina</taxon>
        <taxon>Agaricomycetes</taxon>
        <taxon>Polyporales</taxon>
        <taxon>Meripilaceae</taxon>
        <taxon>Meripilus</taxon>
    </lineage>
</organism>
<keyword evidence="6" id="KW-1185">Reference proteome</keyword>
<dbReference type="GO" id="GO:0004842">
    <property type="term" value="F:ubiquitin-protein transferase activity"/>
    <property type="evidence" value="ECO:0007669"/>
    <property type="project" value="TreeGrafter"/>
</dbReference>
<comment type="caution">
    <text evidence="5">The sequence shown here is derived from an EMBL/GenBank/DDBJ whole genome shotgun (WGS) entry which is preliminary data.</text>
</comment>
<evidence type="ECO:0000256" key="4">
    <source>
        <dbReference type="SAM" id="MobiDB-lite"/>
    </source>
</evidence>
<dbReference type="PRINTS" id="PR01415">
    <property type="entry name" value="ANKYRIN"/>
</dbReference>
<feature type="region of interest" description="Disordered" evidence="4">
    <location>
        <begin position="166"/>
        <end position="186"/>
    </location>
</feature>
<evidence type="ECO:0008006" key="7">
    <source>
        <dbReference type="Google" id="ProtNLM"/>
    </source>
</evidence>
<dbReference type="InterPro" id="IPR002110">
    <property type="entry name" value="Ankyrin_rpt"/>
</dbReference>
<keyword evidence="1" id="KW-0677">Repeat</keyword>
<dbReference type="SMART" id="SM00248">
    <property type="entry name" value="ANK"/>
    <property type="match status" value="2"/>
</dbReference>
<dbReference type="PROSITE" id="PS50297">
    <property type="entry name" value="ANK_REP_REGION"/>
    <property type="match status" value="1"/>
</dbReference>
<name>A0AAD5YI26_9APHY</name>
<dbReference type="PROSITE" id="PS50088">
    <property type="entry name" value="ANK_REPEAT"/>
    <property type="match status" value="1"/>
</dbReference>
<proteinExistence type="predicted"/>
<evidence type="ECO:0000256" key="3">
    <source>
        <dbReference type="PROSITE-ProRule" id="PRU00023"/>
    </source>
</evidence>
<sequence>MADSVGASSSMFMTRFLNLSSPDSNHNRLSPTDQRLLAAARDDNEEMILEVFEHEGGFDINYQDGLGNTALHYAASHGSATVLEHILSADECDVDPINRLEGATPLHLALKIEDPELRLHIVESLLDAGANARIKDKAGDTVWDLLSVNDTKIKALIRKAEAEAAVSMDDVASDDDGEPGSGSGSE</sequence>
<dbReference type="EMBL" id="JANAWD010000239">
    <property type="protein sequence ID" value="KAJ3483162.1"/>
    <property type="molecule type" value="Genomic_DNA"/>
</dbReference>
<keyword evidence="2 3" id="KW-0040">ANK repeat</keyword>
<dbReference type="PANTHER" id="PTHR24171:SF8">
    <property type="entry name" value="BRCA1-ASSOCIATED RING DOMAIN PROTEIN 1"/>
    <property type="match status" value="1"/>
</dbReference>
<dbReference type="InterPro" id="IPR036770">
    <property type="entry name" value="Ankyrin_rpt-contain_sf"/>
</dbReference>
<dbReference type="Pfam" id="PF12796">
    <property type="entry name" value="Ank_2"/>
    <property type="match status" value="1"/>
</dbReference>
<evidence type="ECO:0000256" key="1">
    <source>
        <dbReference type="ARBA" id="ARBA00022737"/>
    </source>
</evidence>
<protein>
    <recommendedName>
        <fullName evidence="7">Ankyrin</fullName>
    </recommendedName>
</protein>
<dbReference type="AlphaFoldDB" id="A0AAD5YI26"/>
<evidence type="ECO:0000256" key="2">
    <source>
        <dbReference type="ARBA" id="ARBA00023043"/>
    </source>
</evidence>
<dbReference type="Proteomes" id="UP001212997">
    <property type="component" value="Unassembled WGS sequence"/>
</dbReference>
<dbReference type="GO" id="GO:0085020">
    <property type="term" value="P:protein K6-linked ubiquitination"/>
    <property type="evidence" value="ECO:0007669"/>
    <property type="project" value="TreeGrafter"/>
</dbReference>
<reference evidence="5" key="1">
    <citation type="submission" date="2022-07" db="EMBL/GenBank/DDBJ databases">
        <title>Genome Sequence of Physisporinus lineatus.</title>
        <authorList>
            <person name="Buettner E."/>
        </authorList>
    </citation>
    <scope>NUCLEOTIDE SEQUENCE</scope>
    <source>
        <strain evidence="5">VT162</strain>
    </source>
</reference>
<gene>
    <name evidence="5" type="ORF">NLI96_g6507</name>
</gene>
<dbReference type="PANTHER" id="PTHR24171">
    <property type="entry name" value="ANKYRIN REPEAT DOMAIN-CONTAINING PROTEIN 39-RELATED"/>
    <property type="match status" value="1"/>
</dbReference>
<evidence type="ECO:0000313" key="5">
    <source>
        <dbReference type="EMBL" id="KAJ3483162.1"/>
    </source>
</evidence>
<accession>A0AAD5YI26</accession>